<dbReference type="FunFam" id="3.10.129.10:FF:000103">
    <property type="entry name" value="WGS project CABT00000000 data, contig 2.1"/>
    <property type="match status" value="1"/>
</dbReference>
<dbReference type="GO" id="GO:0005739">
    <property type="term" value="C:mitochondrion"/>
    <property type="evidence" value="ECO:0007669"/>
    <property type="project" value="TreeGrafter"/>
</dbReference>
<accession>A0A162MX25</accession>
<dbReference type="PANTHER" id="PTHR28152:SF2">
    <property type="entry name" value="N-TERMINAL OF MAOC-LIKE DEHYDRATASE DOMAIN-CONTAINING PROTEIN"/>
    <property type="match status" value="1"/>
</dbReference>
<organism evidence="2 3">
    <name type="scientific">Akanthomyces lecanii RCEF 1005</name>
    <dbReference type="NCBI Taxonomy" id="1081108"/>
    <lineage>
        <taxon>Eukaryota</taxon>
        <taxon>Fungi</taxon>
        <taxon>Dikarya</taxon>
        <taxon>Ascomycota</taxon>
        <taxon>Pezizomycotina</taxon>
        <taxon>Sordariomycetes</taxon>
        <taxon>Hypocreomycetidae</taxon>
        <taxon>Hypocreales</taxon>
        <taxon>Cordycipitaceae</taxon>
        <taxon>Akanthomyces</taxon>
        <taxon>Cordyceps confragosa</taxon>
    </lineage>
</organism>
<proteinExistence type="predicted"/>
<protein>
    <recommendedName>
        <fullName evidence="1">FAS1-like dehydratase domain-containing protein</fullName>
    </recommendedName>
</protein>
<reference evidence="2 3" key="1">
    <citation type="journal article" date="2016" name="Genome Biol. Evol.">
        <title>Divergent and convergent evolution of fungal pathogenicity.</title>
        <authorList>
            <person name="Shang Y."/>
            <person name="Xiao G."/>
            <person name="Zheng P."/>
            <person name="Cen K."/>
            <person name="Zhan S."/>
            <person name="Wang C."/>
        </authorList>
    </citation>
    <scope>NUCLEOTIDE SEQUENCE [LARGE SCALE GENOMIC DNA]</scope>
    <source>
        <strain evidence="2 3">RCEF 1005</strain>
    </source>
</reference>
<dbReference type="SUPFAM" id="SSF54637">
    <property type="entry name" value="Thioesterase/thiol ester dehydrase-isomerase"/>
    <property type="match status" value="1"/>
</dbReference>
<evidence type="ECO:0000313" key="2">
    <source>
        <dbReference type="EMBL" id="OAA71969.1"/>
    </source>
</evidence>
<dbReference type="Pfam" id="PF13452">
    <property type="entry name" value="FAS1_DH_region"/>
    <property type="match status" value="1"/>
</dbReference>
<keyword evidence="3" id="KW-1185">Reference proteome</keyword>
<gene>
    <name evidence="2" type="ORF">LEL_09204</name>
</gene>
<dbReference type="STRING" id="1081108.A0A162MX25"/>
<dbReference type="GO" id="GO:0019171">
    <property type="term" value="F:(3R)-hydroxyacyl-[acyl-carrier-protein] dehydratase activity"/>
    <property type="evidence" value="ECO:0007669"/>
    <property type="project" value="TreeGrafter"/>
</dbReference>
<comment type="caution">
    <text evidence="2">The sequence shown here is derived from an EMBL/GenBank/DDBJ whole genome shotgun (WGS) entry which is preliminary data.</text>
</comment>
<dbReference type="PANTHER" id="PTHR28152">
    <property type="entry name" value="HYDROXYACYL-THIOESTER DEHYDRATASE TYPE 2, MITOCHONDRIAL"/>
    <property type="match status" value="1"/>
</dbReference>
<feature type="domain" description="FAS1-like dehydratase" evidence="1">
    <location>
        <begin position="112"/>
        <end position="179"/>
    </location>
</feature>
<dbReference type="AlphaFoldDB" id="A0A162MX25"/>
<dbReference type="InterPro" id="IPR039569">
    <property type="entry name" value="FAS1-like_DH_region"/>
</dbReference>
<dbReference type="InterPro" id="IPR029069">
    <property type="entry name" value="HotDog_dom_sf"/>
</dbReference>
<dbReference type="Gene3D" id="3.10.129.10">
    <property type="entry name" value="Hotdog Thioesterase"/>
    <property type="match status" value="1"/>
</dbReference>
<dbReference type="EMBL" id="AZHF01000008">
    <property type="protein sequence ID" value="OAA71969.1"/>
    <property type="molecule type" value="Genomic_DNA"/>
</dbReference>
<dbReference type="OrthoDB" id="3257538at2759"/>
<sequence>MSRPSCRASAQWARKFSTSARRQQGTAQDAAARLLDSFANKTVSRRQLIDGNQLQKLSLTLGRTSIGAHNVAERAPPVGTPVPPGHHLVYFTPDGVEADLGPDGSDRTYNAAAPFSRRMWAGGRMQWSSDGASIRVGDEVEERTTLLSATAKKSRSAGEMVLVEVVKELEGPRGVAIVDKRSWVFRPEVDPSNAAAPERPRRTKQGPTLIEDVASQSEFAARSFCWSPVGLFRFSALTFNGHKIHYNEGWTTAVEGHPGVVVHGPLNLISILDYWRDVHGNDQTPKEVVYRAMSPLYAGDQYQVLTASVEEGRDGKKCHILAEKDGVVCMKAEVL</sequence>
<evidence type="ECO:0000259" key="1">
    <source>
        <dbReference type="Pfam" id="PF13452"/>
    </source>
</evidence>
<evidence type="ECO:0000313" key="3">
    <source>
        <dbReference type="Proteomes" id="UP000076881"/>
    </source>
</evidence>
<dbReference type="InterPro" id="IPR052741">
    <property type="entry name" value="Mitochondrial_HTD2"/>
</dbReference>
<name>A0A162MX25_CORDF</name>
<dbReference type="Proteomes" id="UP000076881">
    <property type="component" value="Unassembled WGS sequence"/>
</dbReference>